<proteinExistence type="inferred from homology"/>
<name>A0A239LDC7_9ACTN</name>
<dbReference type="RefSeq" id="WP_089247883.1">
    <property type="nucleotide sequence ID" value="NZ_FZPH01000004.1"/>
</dbReference>
<evidence type="ECO:0000259" key="7">
    <source>
        <dbReference type="PROSITE" id="PS51462"/>
    </source>
</evidence>
<evidence type="ECO:0000313" key="8">
    <source>
        <dbReference type="EMBL" id="SNT27649.1"/>
    </source>
</evidence>
<dbReference type="EMBL" id="FZPH01000004">
    <property type="protein sequence ID" value="SNT27649.1"/>
    <property type="molecule type" value="Genomic_DNA"/>
</dbReference>
<feature type="domain" description="Nudix hydrolase" evidence="7">
    <location>
        <begin position="13"/>
        <end position="143"/>
    </location>
</feature>
<dbReference type="SUPFAM" id="SSF55811">
    <property type="entry name" value="Nudix"/>
    <property type="match status" value="1"/>
</dbReference>
<organism evidence="8 9">
    <name type="scientific">Asanoa hainanensis</name>
    <dbReference type="NCBI Taxonomy" id="560556"/>
    <lineage>
        <taxon>Bacteria</taxon>
        <taxon>Bacillati</taxon>
        <taxon>Actinomycetota</taxon>
        <taxon>Actinomycetes</taxon>
        <taxon>Micromonosporales</taxon>
        <taxon>Micromonosporaceae</taxon>
        <taxon>Asanoa</taxon>
    </lineage>
</organism>
<sequence length="178" mass="18836">MTFDLTAHIAGLGRVRAAAGVLFRDSAGGVLLVRPTYESGWEVPGGSVEADESPLAAARREVREELGVDFPVGRLLVVDWVEPSPPWDAGLMFVFSGGTLDAAAVARIVLPADELSSFAFVPLAALDDHLRPRLARRVRAAALGADGIYLESGYQTSPSRQSQTSEADRSSGMTPGKT</sequence>
<evidence type="ECO:0000256" key="5">
    <source>
        <dbReference type="RuleBase" id="RU003476"/>
    </source>
</evidence>
<reference evidence="8 9" key="1">
    <citation type="submission" date="2017-06" db="EMBL/GenBank/DDBJ databases">
        <authorList>
            <person name="Kim H.J."/>
            <person name="Triplett B.A."/>
        </authorList>
    </citation>
    <scope>NUCLEOTIDE SEQUENCE [LARGE SCALE GENOMIC DNA]</scope>
    <source>
        <strain evidence="8 9">CGMCC 4.5593</strain>
    </source>
</reference>
<dbReference type="PROSITE" id="PS00893">
    <property type="entry name" value="NUDIX_BOX"/>
    <property type="match status" value="1"/>
</dbReference>
<dbReference type="AlphaFoldDB" id="A0A239LDC7"/>
<feature type="region of interest" description="Disordered" evidence="6">
    <location>
        <begin position="153"/>
        <end position="178"/>
    </location>
</feature>
<evidence type="ECO:0000313" key="9">
    <source>
        <dbReference type="Proteomes" id="UP000198362"/>
    </source>
</evidence>
<dbReference type="PANTHER" id="PTHR43046:SF12">
    <property type="entry name" value="GDP-MANNOSE MANNOSYL HYDROLASE"/>
    <property type="match status" value="1"/>
</dbReference>
<dbReference type="OrthoDB" id="4247482at2"/>
<evidence type="ECO:0000256" key="2">
    <source>
        <dbReference type="ARBA" id="ARBA00005582"/>
    </source>
</evidence>
<dbReference type="PANTHER" id="PTHR43046">
    <property type="entry name" value="GDP-MANNOSE MANNOSYL HYDROLASE"/>
    <property type="match status" value="1"/>
</dbReference>
<dbReference type="InterPro" id="IPR015797">
    <property type="entry name" value="NUDIX_hydrolase-like_dom_sf"/>
</dbReference>
<dbReference type="InterPro" id="IPR020084">
    <property type="entry name" value="NUDIX_hydrolase_CS"/>
</dbReference>
<keyword evidence="9" id="KW-1185">Reference proteome</keyword>
<dbReference type="CDD" id="cd18876">
    <property type="entry name" value="NUDIX_Hydrolase"/>
    <property type="match status" value="1"/>
</dbReference>
<evidence type="ECO:0000256" key="3">
    <source>
        <dbReference type="ARBA" id="ARBA00022801"/>
    </source>
</evidence>
<dbReference type="InterPro" id="IPR020476">
    <property type="entry name" value="Nudix_hydrolase"/>
</dbReference>
<protein>
    <submittedName>
        <fullName evidence="8">8-oxo-dGTP pyrophosphatase MutT, NUDIX family</fullName>
    </submittedName>
</protein>
<evidence type="ECO:0000256" key="6">
    <source>
        <dbReference type="SAM" id="MobiDB-lite"/>
    </source>
</evidence>
<keyword evidence="3 5" id="KW-0378">Hydrolase</keyword>
<evidence type="ECO:0000256" key="1">
    <source>
        <dbReference type="ARBA" id="ARBA00001946"/>
    </source>
</evidence>
<dbReference type="GO" id="GO:0016787">
    <property type="term" value="F:hydrolase activity"/>
    <property type="evidence" value="ECO:0007669"/>
    <property type="project" value="UniProtKB-KW"/>
</dbReference>
<dbReference type="PRINTS" id="PR00502">
    <property type="entry name" value="NUDIXFAMILY"/>
</dbReference>
<accession>A0A239LDC7</accession>
<dbReference type="Pfam" id="PF00293">
    <property type="entry name" value="NUDIX"/>
    <property type="match status" value="1"/>
</dbReference>
<dbReference type="PROSITE" id="PS51462">
    <property type="entry name" value="NUDIX"/>
    <property type="match status" value="1"/>
</dbReference>
<dbReference type="Proteomes" id="UP000198362">
    <property type="component" value="Unassembled WGS sequence"/>
</dbReference>
<dbReference type="Gene3D" id="3.90.79.10">
    <property type="entry name" value="Nucleoside Triphosphate Pyrophosphohydrolase"/>
    <property type="match status" value="1"/>
</dbReference>
<comment type="similarity">
    <text evidence="2 5">Belongs to the Nudix hydrolase family.</text>
</comment>
<dbReference type="InterPro" id="IPR000086">
    <property type="entry name" value="NUDIX_hydrolase_dom"/>
</dbReference>
<evidence type="ECO:0000256" key="4">
    <source>
        <dbReference type="ARBA" id="ARBA00022842"/>
    </source>
</evidence>
<gene>
    <name evidence="8" type="ORF">SAMN05421812_104177</name>
</gene>
<keyword evidence="4" id="KW-0460">Magnesium</keyword>
<comment type="cofactor">
    <cofactor evidence="1">
        <name>Mg(2+)</name>
        <dbReference type="ChEBI" id="CHEBI:18420"/>
    </cofactor>
</comment>